<dbReference type="Gene3D" id="1.25.40.10">
    <property type="entry name" value="Tetratricopeptide repeat domain"/>
    <property type="match status" value="2"/>
</dbReference>
<dbReference type="Pfam" id="PF25000">
    <property type="entry name" value="DUF7779"/>
    <property type="match status" value="1"/>
</dbReference>
<dbReference type="InterPro" id="IPR011990">
    <property type="entry name" value="TPR-like_helical_dom_sf"/>
</dbReference>
<evidence type="ECO:0000313" key="5">
    <source>
        <dbReference type="Proteomes" id="UP000054321"/>
    </source>
</evidence>
<dbReference type="InterPro" id="IPR002182">
    <property type="entry name" value="NB-ARC"/>
</dbReference>
<dbReference type="InParanoid" id="A0A0C3GSR3"/>
<dbReference type="GO" id="GO:0043531">
    <property type="term" value="F:ADP binding"/>
    <property type="evidence" value="ECO:0007669"/>
    <property type="project" value="InterPro"/>
</dbReference>
<evidence type="ECO:0000313" key="4">
    <source>
        <dbReference type="EMBL" id="KIM94334.1"/>
    </source>
</evidence>
<dbReference type="SUPFAM" id="SSF52540">
    <property type="entry name" value="P-loop containing nucleoside triphosphate hydrolases"/>
    <property type="match status" value="1"/>
</dbReference>
<dbReference type="InterPro" id="IPR027417">
    <property type="entry name" value="P-loop_NTPase"/>
</dbReference>
<dbReference type="GO" id="GO:0008270">
    <property type="term" value="F:zinc ion binding"/>
    <property type="evidence" value="ECO:0007669"/>
    <property type="project" value="UniProtKB-KW"/>
</dbReference>
<keyword evidence="1" id="KW-0479">Metal-binding</keyword>
<gene>
    <name evidence="4" type="ORF">OIDMADRAFT_34904</name>
</gene>
<dbReference type="InterPro" id="IPR056681">
    <property type="entry name" value="DUF7779"/>
</dbReference>
<dbReference type="PANTHER" id="PTHR35391:SF7">
    <property type="entry name" value="C2H2-TYPE DOMAIN-CONTAINING PROTEIN"/>
    <property type="match status" value="1"/>
</dbReference>
<evidence type="ECO:0000256" key="1">
    <source>
        <dbReference type="PROSITE-ProRule" id="PRU00042"/>
    </source>
</evidence>
<dbReference type="Pfam" id="PF26082">
    <property type="entry name" value="zf-C2H2_AcuF"/>
    <property type="match status" value="1"/>
</dbReference>
<dbReference type="OrthoDB" id="6161812at2759"/>
<keyword evidence="5" id="KW-1185">Reference proteome</keyword>
<name>A0A0C3GSR3_OIDMZ</name>
<dbReference type="SMART" id="SM00028">
    <property type="entry name" value="TPR"/>
    <property type="match status" value="3"/>
</dbReference>
<feature type="domain" description="C2H2-type" evidence="3">
    <location>
        <begin position="399"/>
        <end position="422"/>
    </location>
</feature>
<dbReference type="SUPFAM" id="SSF48452">
    <property type="entry name" value="TPR-like"/>
    <property type="match status" value="1"/>
</dbReference>
<reference evidence="5" key="2">
    <citation type="submission" date="2015-01" db="EMBL/GenBank/DDBJ databases">
        <title>Evolutionary Origins and Diversification of the Mycorrhizal Mutualists.</title>
        <authorList>
            <consortium name="DOE Joint Genome Institute"/>
            <consortium name="Mycorrhizal Genomics Consortium"/>
            <person name="Kohler A."/>
            <person name="Kuo A."/>
            <person name="Nagy L.G."/>
            <person name="Floudas D."/>
            <person name="Copeland A."/>
            <person name="Barry K.W."/>
            <person name="Cichocki N."/>
            <person name="Veneault-Fourrey C."/>
            <person name="LaButti K."/>
            <person name="Lindquist E.A."/>
            <person name="Lipzen A."/>
            <person name="Lundell T."/>
            <person name="Morin E."/>
            <person name="Murat C."/>
            <person name="Riley R."/>
            <person name="Ohm R."/>
            <person name="Sun H."/>
            <person name="Tunlid A."/>
            <person name="Henrissat B."/>
            <person name="Grigoriev I.V."/>
            <person name="Hibbett D.S."/>
            <person name="Martin F."/>
        </authorList>
    </citation>
    <scope>NUCLEOTIDE SEQUENCE [LARGE SCALE GENOMIC DNA]</scope>
    <source>
        <strain evidence="5">Zn</strain>
    </source>
</reference>
<dbReference type="InterPro" id="IPR058925">
    <property type="entry name" value="zf-C2H2_AcuF"/>
</dbReference>
<accession>A0A0C3GSR3</accession>
<sequence length="1364" mass="154129">MTELNPVYRTLRRKKRDYLPQTAPIAAKFEDCRQCFERFCIVVRSNQPSHSTLVEDSYGKFLEWGNDSGALPRTIDHTLRKTSDLSKMTLELLVTLYSILSKGVDKVQVASTSSIESPDEALSDGLRPGGVKSSHEGKAAVTSKVPHLVEHIEGIVACLMKLMPNLCDSFPVDTYSLDSTVNDADPDISLAAALFPTATQTLLIRLGWAHRRRRKYLKSLHEKGKPGMPFGEAKTQNLRRAKKSPLRDIAIDAFNFQKPGLEADSPPPRPRLHPSTSWVSVSDAAALSIDDDVFSKVALTVGGSATSVAETNALVKQLTVPKPPIPLAPGQTFLCPYCYHELDIGLNIITNNDWEVHVIRDLEPYICTFDDCLRAEKTFGVRDEWFRHELESHRIMRVWVCQSCAKEFATAEAFETHLKTYHDNVSGPSQLAMMVSLCMKHSAIRLKEELCPLCPMKLNTKDLKDHIANHLEQLALMSVNGDDTTEEDDSDGIASQRFDDNASEGRASEGRTKLEILNDFVEEQLRLVPPDKQGPPDSGLAGSNLDFVGDSDDESDVKEGDQASSVWNATRDWRIAHYLGDKAENPDDQDRAKPDLRILGHHTTASSKGSNFILRTLTHPRDEDFVGRDGNLATLYKILSIPGRMCTLSGTAGMGKTSTAIEYTYRYEQAYSYVFWTQAETRVGCADTFSLIAVALGLAPDGEDQKQLIEQSRDFLETTRNRWLLVFDNVHDWRDIEEYIPVNLAKSQGSVLVTTRVANLEPKTVPSNLFSVILKEMSIEESRSLLIRGLQPGLKHEKIRFHPEYRVAGEIASLARMPLALCHIAGCVKASSWTLAEFLELWNEWRKNSLSSRPIDASSNATLETIWSIGLSDLGTDALKLLKIMAFMDSDNIQRELLMNDHTEPGLSFLHSSQIVRCRKMVKDLTSRRLATLKIQGNREVFSVHRLLQHRLLQDLDENPQERKDIFKLAFELIRARLPRPSMEASDSLKWNVFKEYLPHVLTMQRIYESGVPLSTPFLKLAELFRDGGVHLWQRGMMYDGLRLLNSAETVLDLLECDEEQLRIDIHVASALVIQYFGISHRAESKDRFWKILQIRKKVVTALSPGSLTKNDEMIVCNAMADYGNALLQFNNYQEAEPIYQECHAKYHQSSTENDHHFECAKFNHHEAYCLMYRKDFEDAIKHSQKAVELVSRQTGQPQLTLRYKFDLACIILQSGDIEKSLEMQEHVLKARLRLQGNGKTNYFTLQSYYAVGAAYAHLGRWDQAEFYMRTALTKFQERADKSFWPEAAVARTEFHLAQILRQSSRDSTEAEALTTQARSVLARLLPFDPLNAIPDEDEIALFDHLQPVFGGRFVGLSLLKYIS</sequence>
<protein>
    <recommendedName>
        <fullName evidence="3">C2H2-type domain-containing protein</fullName>
    </recommendedName>
</protein>
<dbReference type="Proteomes" id="UP000054321">
    <property type="component" value="Unassembled WGS sequence"/>
</dbReference>
<dbReference type="PROSITE" id="PS00028">
    <property type="entry name" value="ZINC_FINGER_C2H2_1"/>
    <property type="match status" value="1"/>
</dbReference>
<dbReference type="SMART" id="SM00355">
    <property type="entry name" value="ZnF_C2H2"/>
    <property type="match status" value="3"/>
</dbReference>
<feature type="region of interest" description="Disordered" evidence="2">
    <location>
        <begin position="481"/>
        <end position="514"/>
    </location>
</feature>
<organism evidence="4 5">
    <name type="scientific">Oidiodendron maius (strain Zn)</name>
    <dbReference type="NCBI Taxonomy" id="913774"/>
    <lineage>
        <taxon>Eukaryota</taxon>
        <taxon>Fungi</taxon>
        <taxon>Dikarya</taxon>
        <taxon>Ascomycota</taxon>
        <taxon>Pezizomycotina</taxon>
        <taxon>Leotiomycetes</taxon>
        <taxon>Leotiomycetes incertae sedis</taxon>
        <taxon>Myxotrichaceae</taxon>
        <taxon>Oidiodendron</taxon>
    </lineage>
</organism>
<evidence type="ECO:0000256" key="2">
    <source>
        <dbReference type="SAM" id="MobiDB-lite"/>
    </source>
</evidence>
<dbReference type="InterPro" id="IPR013087">
    <property type="entry name" value="Znf_C2H2_type"/>
</dbReference>
<evidence type="ECO:0000259" key="3">
    <source>
        <dbReference type="PROSITE" id="PS50157"/>
    </source>
</evidence>
<dbReference type="InterPro" id="IPR019734">
    <property type="entry name" value="TPR_rpt"/>
</dbReference>
<dbReference type="PANTHER" id="PTHR35391">
    <property type="entry name" value="C2H2-TYPE DOMAIN-CONTAINING PROTEIN-RELATED"/>
    <property type="match status" value="1"/>
</dbReference>
<dbReference type="PROSITE" id="PS50157">
    <property type="entry name" value="ZINC_FINGER_C2H2_2"/>
    <property type="match status" value="1"/>
</dbReference>
<feature type="region of interest" description="Disordered" evidence="2">
    <location>
        <begin position="528"/>
        <end position="563"/>
    </location>
</feature>
<keyword evidence="1" id="KW-0863">Zinc-finger</keyword>
<dbReference type="EMBL" id="KN832890">
    <property type="protein sequence ID" value="KIM94334.1"/>
    <property type="molecule type" value="Genomic_DNA"/>
</dbReference>
<reference evidence="4 5" key="1">
    <citation type="submission" date="2014-04" db="EMBL/GenBank/DDBJ databases">
        <authorList>
            <consortium name="DOE Joint Genome Institute"/>
            <person name="Kuo A."/>
            <person name="Martino E."/>
            <person name="Perotto S."/>
            <person name="Kohler A."/>
            <person name="Nagy L.G."/>
            <person name="Floudas D."/>
            <person name="Copeland A."/>
            <person name="Barry K.W."/>
            <person name="Cichocki N."/>
            <person name="Veneault-Fourrey C."/>
            <person name="LaButti K."/>
            <person name="Lindquist E.A."/>
            <person name="Lipzen A."/>
            <person name="Lundell T."/>
            <person name="Morin E."/>
            <person name="Murat C."/>
            <person name="Sun H."/>
            <person name="Tunlid A."/>
            <person name="Henrissat B."/>
            <person name="Grigoriev I.V."/>
            <person name="Hibbett D.S."/>
            <person name="Martin F."/>
            <person name="Nordberg H.P."/>
            <person name="Cantor M.N."/>
            <person name="Hua S.X."/>
        </authorList>
    </citation>
    <scope>NUCLEOTIDE SEQUENCE [LARGE SCALE GENOMIC DNA]</scope>
    <source>
        <strain evidence="4 5">Zn</strain>
    </source>
</reference>
<dbReference type="Pfam" id="PF00931">
    <property type="entry name" value="NB-ARC"/>
    <property type="match status" value="1"/>
</dbReference>
<keyword evidence="1" id="KW-0862">Zinc</keyword>
<proteinExistence type="predicted"/>
<dbReference type="HOGENOM" id="CLU_004786_0_0_1"/>
<dbReference type="Gene3D" id="3.40.50.300">
    <property type="entry name" value="P-loop containing nucleotide triphosphate hydrolases"/>
    <property type="match status" value="1"/>
</dbReference>